<evidence type="ECO:0000313" key="9">
    <source>
        <dbReference type="Proteomes" id="UP000007264"/>
    </source>
</evidence>
<dbReference type="GO" id="GO:0005737">
    <property type="term" value="C:cytoplasm"/>
    <property type="evidence" value="ECO:0007669"/>
    <property type="project" value="TreeGrafter"/>
</dbReference>
<evidence type="ECO:0000256" key="4">
    <source>
        <dbReference type="ARBA" id="ARBA00022989"/>
    </source>
</evidence>
<evidence type="ECO:0000256" key="3">
    <source>
        <dbReference type="ARBA" id="ARBA00022692"/>
    </source>
</evidence>
<comment type="subcellular location">
    <subcellularLocation>
        <location evidence="1">Membrane</location>
        <topology evidence="1">Multi-pass membrane protein</topology>
    </subcellularLocation>
</comment>
<name>I0Z443_COCSC</name>
<dbReference type="KEGG" id="csl:COCSUDRAFT_65236"/>
<dbReference type="eggNOG" id="KOG1944">
    <property type="taxonomic scope" value="Eukaryota"/>
</dbReference>
<dbReference type="EMBL" id="AGSI01000004">
    <property type="protein sequence ID" value="EIE25412.1"/>
    <property type="molecule type" value="Genomic_DNA"/>
</dbReference>
<keyword evidence="3" id="KW-0812">Transmembrane</keyword>
<keyword evidence="9" id="KW-1185">Reference proteome</keyword>
<keyword evidence="7" id="KW-0732">Signal</keyword>
<evidence type="ECO:0000256" key="1">
    <source>
        <dbReference type="ARBA" id="ARBA00004141"/>
    </source>
</evidence>
<dbReference type="GO" id="GO:0016020">
    <property type="term" value="C:membrane"/>
    <property type="evidence" value="ECO:0007669"/>
    <property type="project" value="UniProtKB-SubCell"/>
</dbReference>
<feature type="chain" id="PRO_5013198011" evidence="7">
    <location>
        <begin position="16"/>
        <end position="220"/>
    </location>
</feature>
<dbReference type="GeneID" id="17043414"/>
<dbReference type="PANTHER" id="PTHR11266">
    <property type="entry name" value="PEROXISOMAL MEMBRANE PROTEIN 2, PXMP2 MPV17"/>
    <property type="match status" value="1"/>
</dbReference>
<dbReference type="Proteomes" id="UP000007264">
    <property type="component" value="Unassembled WGS sequence"/>
</dbReference>
<evidence type="ECO:0000256" key="2">
    <source>
        <dbReference type="ARBA" id="ARBA00006824"/>
    </source>
</evidence>
<proteinExistence type="inferred from homology"/>
<reference evidence="8 9" key="1">
    <citation type="journal article" date="2012" name="Genome Biol.">
        <title>The genome of the polar eukaryotic microalga coccomyxa subellipsoidea reveals traits of cold adaptation.</title>
        <authorList>
            <person name="Blanc G."/>
            <person name="Agarkova I."/>
            <person name="Grimwood J."/>
            <person name="Kuo A."/>
            <person name="Brueggeman A."/>
            <person name="Dunigan D."/>
            <person name="Gurnon J."/>
            <person name="Ladunga I."/>
            <person name="Lindquist E."/>
            <person name="Lucas S."/>
            <person name="Pangilinan J."/>
            <person name="Proschold T."/>
            <person name="Salamov A."/>
            <person name="Schmutz J."/>
            <person name="Weeks D."/>
            <person name="Yamada T."/>
            <person name="Claverie J.M."/>
            <person name="Grigoriev I."/>
            <person name="Van Etten J."/>
            <person name="Lomsadze A."/>
            <person name="Borodovsky M."/>
        </authorList>
    </citation>
    <scope>NUCLEOTIDE SEQUENCE [LARGE SCALE GENOMIC DNA]</scope>
    <source>
        <strain evidence="8 9">C-169</strain>
    </source>
</reference>
<dbReference type="PANTHER" id="PTHR11266:SF17">
    <property type="entry name" value="PROTEIN MPV17"/>
    <property type="match status" value="1"/>
</dbReference>
<comment type="caution">
    <text evidence="8">The sequence shown here is derived from an EMBL/GenBank/DDBJ whole genome shotgun (WGS) entry which is preliminary data.</text>
</comment>
<keyword evidence="5" id="KW-0472">Membrane</keyword>
<evidence type="ECO:0000313" key="8">
    <source>
        <dbReference type="EMBL" id="EIE25412.1"/>
    </source>
</evidence>
<evidence type="ECO:0000256" key="5">
    <source>
        <dbReference type="ARBA" id="ARBA00023136"/>
    </source>
</evidence>
<keyword evidence="4" id="KW-1133">Transmembrane helix</keyword>
<sequence>MFVSLWVFYLDSLISHPLLTKCCTSAVGFMIGDSIAQILSRDPHSIVRTLRFVTIGFFMHAPVADAWFTYLEKAVYAETPASTRAVLAKMALDQFLMAPVFLVAFFFATKTLEGQPHKLLETLRGTYIRTLLLGYLIWPLAHIINFKFVPNDLRILYVNFVQLGWNVVLCRMSGSSAVRQPEPRRYIERKVSQHLRGIEIVEKRKSLPRLTTSAFRGSTP</sequence>
<dbReference type="RefSeq" id="XP_005649956.1">
    <property type="nucleotide sequence ID" value="XM_005649899.1"/>
</dbReference>
<protein>
    <submittedName>
        <fullName evidence="8">Uncharacterized protein</fullName>
    </submittedName>
</protein>
<dbReference type="AlphaFoldDB" id="I0Z443"/>
<evidence type="ECO:0000256" key="6">
    <source>
        <dbReference type="RuleBase" id="RU363053"/>
    </source>
</evidence>
<gene>
    <name evidence="8" type="ORF">COCSUDRAFT_65236</name>
</gene>
<comment type="similarity">
    <text evidence="2 6">Belongs to the peroxisomal membrane protein PXMP2/4 family.</text>
</comment>
<organism evidence="8 9">
    <name type="scientific">Coccomyxa subellipsoidea (strain C-169)</name>
    <name type="common">Green microalga</name>
    <dbReference type="NCBI Taxonomy" id="574566"/>
    <lineage>
        <taxon>Eukaryota</taxon>
        <taxon>Viridiplantae</taxon>
        <taxon>Chlorophyta</taxon>
        <taxon>core chlorophytes</taxon>
        <taxon>Trebouxiophyceae</taxon>
        <taxon>Trebouxiophyceae incertae sedis</taxon>
        <taxon>Coccomyxaceae</taxon>
        <taxon>Coccomyxa</taxon>
        <taxon>Coccomyxa subellipsoidea</taxon>
    </lineage>
</organism>
<evidence type="ECO:0000256" key="7">
    <source>
        <dbReference type="SAM" id="SignalP"/>
    </source>
</evidence>
<dbReference type="InterPro" id="IPR007248">
    <property type="entry name" value="Mpv17_PMP22"/>
</dbReference>
<dbReference type="OrthoDB" id="430207at2759"/>
<feature type="signal peptide" evidence="7">
    <location>
        <begin position="1"/>
        <end position="15"/>
    </location>
</feature>
<dbReference type="Pfam" id="PF04117">
    <property type="entry name" value="Mpv17_PMP22"/>
    <property type="match status" value="1"/>
</dbReference>
<accession>I0Z443</accession>